<dbReference type="VEuPathDB" id="TrichDB:TRFO_19769"/>
<dbReference type="GO" id="GO:0046872">
    <property type="term" value="F:metal ion binding"/>
    <property type="evidence" value="ECO:0007669"/>
    <property type="project" value="InterPro"/>
</dbReference>
<comment type="caution">
    <text evidence="7">The sequence shown here is derived from an EMBL/GenBank/DDBJ whole genome shotgun (WGS) entry which is preliminary data.</text>
</comment>
<evidence type="ECO:0000256" key="4">
    <source>
        <dbReference type="PROSITE-ProRule" id="PRU00409"/>
    </source>
</evidence>
<dbReference type="Proteomes" id="UP000179807">
    <property type="component" value="Unassembled WGS sequence"/>
</dbReference>
<feature type="compositionally biased region" description="Basic and acidic residues" evidence="5">
    <location>
        <begin position="581"/>
        <end position="592"/>
    </location>
</feature>
<dbReference type="Gene3D" id="3.30.470.20">
    <property type="entry name" value="ATP-grasp fold, B domain"/>
    <property type="match status" value="1"/>
</dbReference>
<feature type="compositionally biased region" description="Basic and acidic residues" evidence="5">
    <location>
        <begin position="521"/>
        <end position="537"/>
    </location>
</feature>
<dbReference type="GeneID" id="94835694"/>
<sequence length="775" mass="87730">MLPVGTKIDTHKVRFNVIRDALRSIQCTETKDDKTAMIVWWDGFMAKEHFFEILPHQRINKIPGMDYLCYKSVTFKAFNRMRSSYPDDFNFFPITYILPLQYLEFKAESEKRKSKSPEPTTWIFKPRAGQCGVGIKLFRDPTEVSDSSTFNGIVQNYISPFVLDGFKFDFRFYIFIPTIEPFTCYMYNEGITRFCTEKYVKPSPENMADAFIHLTNTSVNVKNKDASNNYLQLASEVLKKMGFPDMWDKIKHVAAMSMVAQYHQIMEQIEVEEIEMRNAVHETVPDAGPPIDKLHRYFHILGIDILINDQLEPIVLEMNDRPSMFVTFSLEKDLKTGLVREALNLITLDGSPPTSDADFGGWEQILPIPNNPELNKHVQTIMKDSLSKHIAILMNAQKKKNAALAANANKKANSNTNKTTATNLSKTMTPTANNANTNPSNANNNNNIPVNNLEKTKSNNNLLDKNIDQSNQAPNSTKTEQKKETNEPKQKQQQPKKNPPAKTPQVTTQTQAPTTMQSKKSSNDKDKNVNQTAKKETTNSTAAKKATISKTLPKNSQVNETTKNDTEVKTLAKKAQQTAAKESKADSTEKETTNTTKKGTTQKPSTTETSEPEPVKRTKGKVTKTTKNAVQPKTDESQTESNKTDNTEPIHKVTKTTKRKASPHKTPKNSDFTKTQEFPKLQSSETTQQKGQIKKVNHQSSTKDPFSQTTKPQRKTIQQANRNQRSRRSPARQSRPNIPSNKIEPLPQLEMPKSPQAKKEVCSPHEELPFLNSRQ</sequence>
<gene>
    <name evidence="7" type="ORF">TRFO_19769</name>
</gene>
<dbReference type="InterPro" id="IPR011761">
    <property type="entry name" value="ATP-grasp"/>
</dbReference>
<evidence type="ECO:0000256" key="3">
    <source>
        <dbReference type="ARBA" id="ARBA00022840"/>
    </source>
</evidence>
<evidence type="ECO:0000259" key="6">
    <source>
        <dbReference type="PROSITE" id="PS50975"/>
    </source>
</evidence>
<feature type="compositionally biased region" description="Polar residues" evidence="5">
    <location>
        <begin position="538"/>
        <end position="561"/>
    </location>
</feature>
<name>A0A1J4KI26_9EUKA</name>
<keyword evidence="2 4" id="KW-0547">Nucleotide-binding</keyword>
<feature type="compositionally biased region" description="Polar residues" evidence="5">
    <location>
        <begin position="669"/>
        <end position="691"/>
    </location>
</feature>
<dbReference type="AlphaFoldDB" id="A0A1J4KI26"/>
<protein>
    <recommendedName>
        <fullName evidence="6">ATP-grasp domain-containing protein</fullName>
    </recommendedName>
</protein>
<dbReference type="InterPro" id="IPR004344">
    <property type="entry name" value="TTL/TTLL_fam"/>
</dbReference>
<evidence type="ECO:0000313" key="8">
    <source>
        <dbReference type="Proteomes" id="UP000179807"/>
    </source>
</evidence>
<reference evidence="7" key="1">
    <citation type="submission" date="2016-10" db="EMBL/GenBank/DDBJ databases">
        <authorList>
            <person name="Benchimol M."/>
            <person name="Almeida L.G."/>
            <person name="Vasconcelos A.T."/>
            <person name="Perreira-Neves A."/>
            <person name="Rosa I.A."/>
            <person name="Tasca T."/>
            <person name="Bogo M.R."/>
            <person name="de Souza W."/>
        </authorList>
    </citation>
    <scope>NUCLEOTIDE SEQUENCE [LARGE SCALE GENOMIC DNA]</scope>
    <source>
        <strain evidence="7">K</strain>
    </source>
</reference>
<dbReference type="GO" id="GO:0070740">
    <property type="term" value="F:tubulin-glutamic acid ligase activity"/>
    <property type="evidence" value="ECO:0007669"/>
    <property type="project" value="TreeGrafter"/>
</dbReference>
<organism evidence="7 8">
    <name type="scientific">Tritrichomonas foetus</name>
    <dbReference type="NCBI Taxonomy" id="1144522"/>
    <lineage>
        <taxon>Eukaryota</taxon>
        <taxon>Metamonada</taxon>
        <taxon>Parabasalia</taxon>
        <taxon>Tritrichomonadida</taxon>
        <taxon>Tritrichomonadidae</taxon>
        <taxon>Tritrichomonas</taxon>
    </lineage>
</organism>
<dbReference type="RefSeq" id="XP_068364003.1">
    <property type="nucleotide sequence ID" value="XM_068500990.1"/>
</dbReference>
<evidence type="ECO:0000313" key="7">
    <source>
        <dbReference type="EMBL" id="OHT10867.1"/>
    </source>
</evidence>
<feature type="compositionally biased region" description="Low complexity" evidence="5">
    <location>
        <begin position="503"/>
        <end position="520"/>
    </location>
</feature>
<dbReference type="GO" id="GO:0015631">
    <property type="term" value="F:tubulin binding"/>
    <property type="evidence" value="ECO:0007669"/>
    <property type="project" value="TreeGrafter"/>
</dbReference>
<keyword evidence="8" id="KW-1185">Reference proteome</keyword>
<evidence type="ECO:0000256" key="1">
    <source>
        <dbReference type="ARBA" id="ARBA00022598"/>
    </source>
</evidence>
<dbReference type="EMBL" id="MLAK01000600">
    <property type="protein sequence ID" value="OHT10867.1"/>
    <property type="molecule type" value="Genomic_DNA"/>
</dbReference>
<dbReference type="GO" id="GO:0005524">
    <property type="term" value="F:ATP binding"/>
    <property type="evidence" value="ECO:0007669"/>
    <property type="project" value="UniProtKB-UniRule"/>
</dbReference>
<feature type="compositionally biased region" description="Basic and acidic residues" evidence="5">
    <location>
        <begin position="757"/>
        <end position="768"/>
    </location>
</feature>
<dbReference type="OrthoDB" id="202825at2759"/>
<keyword evidence="1" id="KW-0436">Ligase</keyword>
<dbReference type="GO" id="GO:0036064">
    <property type="term" value="C:ciliary basal body"/>
    <property type="evidence" value="ECO:0007669"/>
    <property type="project" value="TreeGrafter"/>
</dbReference>
<dbReference type="Pfam" id="PF03133">
    <property type="entry name" value="TTL"/>
    <property type="match status" value="1"/>
</dbReference>
<feature type="region of interest" description="Disordered" evidence="5">
    <location>
        <begin position="405"/>
        <end position="775"/>
    </location>
</feature>
<proteinExistence type="predicted"/>
<feature type="compositionally biased region" description="Basic and acidic residues" evidence="5">
    <location>
        <begin position="642"/>
        <end position="651"/>
    </location>
</feature>
<feature type="compositionally biased region" description="Basic and acidic residues" evidence="5">
    <location>
        <begin position="479"/>
        <end position="490"/>
    </location>
</feature>
<feature type="compositionally biased region" description="Low complexity" evidence="5">
    <location>
        <begin position="405"/>
        <end position="452"/>
    </location>
</feature>
<dbReference type="PANTHER" id="PTHR12241:SF154">
    <property type="entry name" value="TUBULIN POLYGLUTAMYLASE TTLL11"/>
    <property type="match status" value="1"/>
</dbReference>
<feature type="compositionally biased region" description="Polar residues" evidence="5">
    <location>
        <begin position="458"/>
        <end position="476"/>
    </location>
</feature>
<evidence type="ECO:0000256" key="2">
    <source>
        <dbReference type="ARBA" id="ARBA00022741"/>
    </source>
</evidence>
<dbReference type="SUPFAM" id="SSF56059">
    <property type="entry name" value="Glutathione synthetase ATP-binding domain-like"/>
    <property type="match status" value="1"/>
</dbReference>
<dbReference type="PROSITE" id="PS51221">
    <property type="entry name" value="TTL"/>
    <property type="match status" value="1"/>
</dbReference>
<dbReference type="PANTHER" id="PTHR12241">
    <property type="entry name" value="TUBULIN POLYGLUTAMYLASE"/>
    <property type="match status" value="1"/>
</dbReference>
<evidence type="ECO:0000256" key="5">
    <source>
        <dbReference type="SAM" id="MobiDB-lite"/>
    </source>
</evidence>
<accession>A0A1J4KI26</accession>
<feature type="compositionally biased region" description="Low complexity" evidence="5">
    <location>
        <begin position="593"/>
        <end position="603"/>
    </location>
</feature>
<dbReference type="GO" id="GO:0000226">
    <property type="term" value="P:microtubule cytoskeleton organization"/>
    <property type="evidence" value="ECO:0007669"/>
    <property type="project" value="TreeGrafter"/>
</dbReference>
<feature type="compositionally biased region" description="Basic residues" evidence="5">
    <location>
        <begin position="652"/>
        <end position="667"/>
    </location>
</feature>
<keyword evidence="3 4" id="KW-0067">ATP-binding</keyword>
<feature type="compositionally biased region" description="Polar residues" evidence="5">
    <location>
        <begin position="698"/>
        <end position="717"/>
    </location>
</feature>
<feature type="domain" description="ATP-grasp" evidence="6">
    <location>
        <begin position="300"/>
        <end position="347"/>
    </location>
</feature>
<dbReference type="PROSITE" id="PS50975">
    <property type="entry name" value="ATP_GRASP"/>
    <property type="match status" value="1"/>
</dbReference>